<evidence type="ECO:0000313" key="2">
    <source>
        <dbReference type="Proteomes" id="UP000002497"/>
    </source>
</evidence>
<gene>
    <name evidence="1" type="ORF">CPSG_05029</name>
</gene>
<reference evidence="2" key="1">
    <citation type="journal article" date="2010" name="Genome Res.">
        <title>Population genomic sequencing of Coccidioides fungi reveals recent hybridization and transposon control.</title>
        <authorList>
            <person name="Neafsey D.E."/>
            <person name="Barker B.M."/>
            <person name="Sharpton T.J."/>
            <person name="Stajich J.E."/>
            <person name="Park D.J."/>
            <person name="Whiston E."/>
            <person name="Hung C.-Y."/>
            <person name="McMahan C."/>
            <person name="White J."/>
            <person name="Sykes S."/>
            <person name="Heiman D."/>
            <person name="Young S."/>
            <person name="Zeng Q."/>
            <person name="Abouelleil A."/>
            <person name="Aftuck L."/>
            <person name="Bessette D."/>
            <person name="Brown A."/>
            <person name="FitzGerald M."/>
            <person name="Lui A."/>
            <person name="Macdonald J.P."/>
            <person name="Priest M."/>
            <person name="Orbach M.J."/>
            <person name="Galgiani J.N."/>
            <person name="Kirkland T.N."/>
            <person name="Cole G.T."/>
            <person name="Birren B.W."/>
            <person name="Henn M.R."/>
            <person name="Taylor J.W."/>
            <person name="Rounsley S.D."/>
        </authorList>
    </citation>
    <scope>NUCLEOTIDE SEQUENCE [LARGE SCALE GENOMIC DNA]</scope>
    <source>
        <strain evidence="2">RMSCC 757 / Silveira</strain>
    </source>
</reference>
<dbReference type="Proteomes" id="UP000002497">
    <property type="component" value="Unassembled WGS sequence"/>
</dbReference>
<evidence type="ECO:0000313" key="1">
    <source>
        <dbReference type="EMBL" id="EFW18343.1"/>
    </source>
</evidence>
<reference evidence="2" key="2">
    <citation type="submission" date="2010-03" db="EMBL/GenBank/DDBJ databases">
        <title>The genome sequence of Coccidioides posadasii strain Silveira.</title>
        <authorList>
            <consortium name="The Broad Institute Genome Sequencing Center for Infectious Disease"/>
            <person name="Neafsey D."/>
            <person name="Orbach M."/>
            <person name="Henn M.R."/>
            <person name="Cole G.T."/>
            <person name="Galgiani J."/>
            <person name="Gardner M.J."/>
            <person name="Kirkland T.N."/>
            <person name="Taylor J.W."/>
            <person name="Young S.K."/>
            <person name="Zeng Q."/>
            <person name="Koehrsen M."/>
            <person name="Alvarado L."/>
            <person name="Berlin A."/>
            <person name="Borenstein D."/>
            <person name="Chapman S.B."/>
            <person name="Chen Z."/>
            <person name="Engels R."/>
            <person name="Freedman E."/>
            <person name="Gellesch M."/>
            <person name="Goldberg J."/>
            <person name="Griggs A."/>
            <person name="Gujja S."/>
            <person name="Heilman E."/>
            <person name="Heiman D."/>
            <person name="Howarth C."/>
            <person name="Jen D."/>
            <person name="Larson L."/>
            <person name="Mehta T."/>
            <person name="Neiman D."/>
            <person name="Park D."/>
            <person name="Pearson M."/>
            <person name="Richards J."/>
            <person name="Roberts A."/>
            <person name="Saif S."/>
            <person name="Shea T."/>
            <person name="Shenoy N."/>
            <person name="Sisk P."/>
            <person name="Stolte C."/>
            <person name="Sykes S."/>
            <person name="Walk T."/>
            <person name="White J."/>
            <person name="Yandava C."/>
            <person name="Haas B."/>
            <person name="Nusbaum C."/>
            <person name="Birren B."/>
        </authorList>
    </citation>
    <scope>NUCLEOTIDE SEQUENCE [LARGE SCALE GENOMIC DNA]</scope>
    <source>
        <strain evidence="2">RMSCC 757 / Silveira</strain>
    </source>
</reference>
<name>E9D5Z9_COCPS</name>
<dbReference type="HOGENOM" id="CLU_1704074_0_0_1"/>
<sequence>MSGMTLSFQRDFQALSSVSYSPAFPSFLQRLRVLPLYRNSRRCNPWLELMSASSVCVCPNKRWLHTTLEHGPDRNILFKNCFHISSPSILFHSENFIKEKLDCPQVVQVVAVGGENQQRLVIQSDFSIFKCLRTHLDHGNIVSKYVPEQSKIVG</sequence>
<keyword evidence="2" id="KW-1185">Reference proteome</keyword>
<dbReference type="EMBL" id="GL636492">
    <property type="protein sequence ID" value="EFW18343.1"/>
    <property type="molecule type" value="Genomic_DNA"/>
</dbReference>
<dbReference type="AlphaFoldDB" id="E9D5Z9"/>
<organism evidence="2">
    <name type="scientific">Coccidioides posadasii (strain RMSCC 757 / Silveira)</name>
    <name type="common">Valley fever fungus</name>
    <dbReference type="NCBI Taxonomy" id="443226"/>
    <lineage>
        <taxon>Eukaryota</taxon>
        <taxon>Fungi</taxon>
        <taxon>Dikarya</taxon>
        <taxon>Ascomycota</taxon>
        <taxon>Pezizomycotina</taxon>
        <taxon>Eurotiomycetes</taxon>
        <taxon>Eurotiomycetidae</taxon>
        <taxon>Onygenales</taxon>
        <taxon>Onygenaceae</taxon>
        <taxon>Coccidioides</taxon>
    </lineage>
</organism>
<protein>
    <submittedName>
        <fullName evidence="1">Uncharacterized protein</fullName>
    </submittedName>
</protein>
<accession>E9D5Z9</accession>
<dbReference type="VEuPathDB" id="FungiDB:CPSG_05029"/>
<proteinExistence type="predicted"/>